<dbReference type="Proteomes" id="UP001172386">
    <property type="component" value="Unassembled WGS sequence"/>
</dbReference>
<evidence type="ECO:0000313" key="2">
    <source>
        <dbReference type="Proteomes" id="UP001172386"/>
    </source>
</evidence>
<protein>
    <submittedName>
        <fullName evidence="1">Uncharacterized protein</fullName>
    </submittedName>
</protein>
<name>A0ACC2ZR33_9EURO</name>
<proteinExistence type="predicted"/>
<comment type="caution">
    <text evidence="1">The sequence shown here is derived from an EMBL/GenBank/DDBJ whole genome shotgun (WGS) entry which is preliminary data.</text>
</comment>
<dbReference type="EMBL" id="JAPDRQ010000399">
    <property type="protein sequence ID" value="KAJ9650025.1"/>
    <property type="molecule type" value="Genomic_DNA"/>
</dbReference>
<keyword evidence="2" id="KW-1185">Reference proteome</keyword>
<organism evidence="1 2">
    <name type="scientific">Neophaeococcomyces mojaviensis</name>
    <dbReference type="NCBI Taxonomy" id="3383035"/>
    <lineage>
        <taxon>Eukaryota</taxon>
        <taxon>Fungi</taxon>
        <taxon>Dikarya</taxon>
        <taxon>Ascomycota</taxon>
        <taxon>Pezizomycotina</taxon>
        <taxon>Eurotiomycetes</taxon>
        <taxon>Chaetothyriomycetidae</taxon>
        <taxon>Chaetothyriales</taxon>
        <taxon>Chaetothyriales incertae sedis</taxon>
        <taxon>Neophaeococcomyces</taxon>
    </lineage>
</organism>
<evidence type="ECO:0000313" key="1">
    <source>
        <dbReference type="EMBL" id="KAJ9650025.1"/>
    </source>
</evidence>
<sequence>MDMKPTEIIGVILQAILAWGVWYQGWFFKRKSKVRNRIDDCRREIKRLRRENRDLKAALDMYRPLGIVHGPSHVMYPDVHTRDYATPEIRSQRSHGLGGLGGDGTISKNDVSDEFDDPSDLA</sequence>
<reference evidence="1" key="1">
    <citation type="submission" date="2022-10" db="EMBL/GenBank/DDBJ databases">
        <title>Culturing micro-colonial fungi from biological soil crusts in the Mojave desert and describing Neophaeococcomyces mojavensis, and introducing the new genera and species Taxawa tesnikishii.</title>
        <authorList>
            <person name="Kurbessoian T."/>
            <person name="Stajich J.E."/>
        </authorList>
    </citation>
    <scope>NUCLEOTIDE SEQUENCE</scope>
    <source>
        <strain evidence="1">JES_112</strain>
    </source>
</reference>
<accession>A0ACC2ZR33</accession>
<gene>
    <name evidence="1" type="ORF">H2198_010658</name>
</gene>